<dbReference type="OrthoDB" id="9763580at2"/>
<reference evidence="13 14" key="1">
    <citation type="submission" date="2019-03" db="EMBL/GenBank/DDBJ databases">
        <title>Genomic Encyclopedia of Archaeal and Bacterial Type Strains, Phase II (KMG-II): from individual species to whole genera.</title>
        <authorList>
            <person name="Goeker M."/>
        </authorList>
    </citation>
    <scope>NUCLEOTIDE SEQUENCE [LARGE SCALE GENOMIC DNA]</scope>
    <source>
        <strain evidence="13 14">DSM 28353</strain>
    </source>
</reference>
<evidence type="ECO:0000313" key="14">
    <source>
        <dbReference type="Proteomes" id="UP000295292"/>
    </source>
</evidence>
<keyword evidence="9" id="KW-1208">Phospholipid metabolism</keyword>
<dbReference type="PANTHER" id="PTHR43616">
    <property type="entry name" value="GLYCEROL DEHYDROGENASE"/>
    <property type="match status" value="1"/>
</dbReference>
<keyword evidence="4" id="KW-0521">NADP</keyword>
<evidence type="ECO:0000256" key="4">
    <source>
        <dbReference type="ARBA" id="ARBA00022857"/>
    </source>
</evidence>
<comment type="caution">
    <text evidence="13">The sequence shown here is derived from an EMBL/GenBank/DDBJ whole genome shotgun (WGS) entry which is preliminary data.</text>
</comment>
<dbReference type="GO" id="GO:0016614">
    <property type="term" value="F:oxidoreductase activity, acting on CH-OH group of donors"/>
    <property type="evidence" value="ECO:0007669"/>
    <property type="project" value="InterPro"/>
</dbReference>
<dbReference type="SUPFAM" id="SSF56796">
    <property type="entry name" value="Dehydroquinate synthase-like"/>
    <property type="match status" value="1"/>
</dbReference>
<feature type="binding site" evidence="10">
    <location>
        <position position="168"/>
    </location>
    <ligand>
        <name>glycerol</name>
        <dbReference type="ChEBI" id="CHEBI:17754"/>
    </ligand>
</feature>
<dbReference type="CDD" id="cd08174">
    <property type="entry name" value="G1PDH-like"/>
    <property type="match status" value="1"/>
</dbReference>
<evidence type="ECO:0000256" key="8">
    <source>
        <dbReference type="ARBA" id="ARBA00023209"/>
    </source>
</evidence>
<dbReference type="Gene3D" id="3.40.50.1970">
    <property type="match status" value="1"/>
</dbReference>
<keyword evidence="5" id="KW-0560">Oxidoreductase</keyword>
<evidence type="ECO:0000313" key="13">
    <source>
        <dbReference type="EMBL" id="TDQ77988.1"/>
    </source>
</evidence>
<evidence type="ECO:0000256" key="6">
    <source>
        <dbReference type="ARBA" id="ARBA00023027"/>
    </source>
</evidence>
<accession>A0A4V3DDT0</accession>
<evidence type="ECO:0000256" key="2">
    <source>
        <dbReference type="ARBA" id="ARBA00022516"/>
    </source>
</evidence>
<dbReference type="Pfam" id="PF13685">
    <property type="entry name" value="Fe-ADH_2"/>
    <property type="match status" value="1"/>
</dbReference>
<evidence type="ECO:0000256" key="5">
    <source>
        <dbReference type="ARBA" id="ARBA00023002"/>
    </source>
</evidence>
<keyword evidence="1" id="KW-0963">Cytoplasm</keyword>
<dbReference type="Gene3D" id="1.20.1090.10">
    <property type="entry name" value="Dehydroquinate synthase-like - alpha domain"/>
    <property type="match status" value="1"/>
</dbReference>
<dbReference type="InterPro" id="IPR032837">
    <property type="entry name" value="G1PDH"/>
</dbReference>
<feature type="binding site" evidence="12">
    <location>
        <begin position="93"/>
        <end position="97"/>
    </location>
    <ligand>
        <name>NAD(+)</name>
        <dbReference type="ChEBI" id="CHEBI:57540"/>
    </ligand>
</feature>
<keyword evidence="3 10" id="KW-0479">Metal-binding</keyword>
<dbReference type="RefSeq" id="WP_133584252.1">
    <property type="nucleotide sequence ID" value="NZ_SNYV01000013.1"/>
</dbReference>
<keyword evidence="14" id="KW-1185">Reference proteome</keyword>
<evidence type="ECO:0000256" key="12">
    <source>
        <dbReference type="PIRSR" id="PIRSR000112-3"/>
    </source>
</evidence>
<gene>
    <name evidence="13" type="ORF">CLV99_1964</name>
</gene>
<evidence type="ECO:0000256" key="11">
    <source>
        <dbReference type="PIRSR" id="PIRSR000112-2"/>
    </source>
</evidence>
<feature type="binding site" evidence="12">
    <location>
        <begin position="115"/>
        <end position="118"/>
    </location>
    <ligand>
        <name>NAD(+)</name>
        <dbReference type="ChEBI" id="CHEBI:57540"/>
    </ligand>
</feature>
<protein>
    <submittedName>
        <fullName evidence="13">Glycerol-1-phosphate dehydrogenase [NAD(P)+]</fullName>
    </submittedName>
</protein>
<dbReference type="InterPro" id="IPR016205">
    <property type="entry name" value="Glycerol_DH"/>
</dbReference>
<feature type="binding site" evidence="10">
    <location>
        <position position="247"/>
    </location>
    <ligand>
        <name>glycerol</name>
        <dbReference type="ChEBI" id="CHEBI:17754"/>
    </ligand>
</feature>
<dbReference type="GO" id="GO:0008654">
    <property type="term" value="P:phospholipid biosynthetic process"/>
    <property type="evidence" value="ECO:0007669"/>
    <property type="project" value="UniProtKB-KW"/>
</dbReference>
<evidence type="ECO:0000256" key="3">
    <source>
        <dbReference type="ARBA" id="ARBA00022723"/>
    </source>
</evidence>
<comment type="cofactor">
    <cofactor evidence="10">
        <name>Zn(2+)</name>
        <dbReference type="ChEBI" id="CHEBI:29105"/>
    </cofactor>
    <text evidence="10">Binds 1 zinc ion per subunit.</text>
</comment>
<keyword evidence="2" id="KW-0444">Lipid biosynthesis</keyword>
<dbReference type="Proteomes" id="UP000295292">
    <property type="component" value="Unassembled WGS sequence"/>
</dbReference>
<keyword evidence="8" id="KW-0594">Phospholipid biosynthesis</keyword>
<sequence>MIYKQLSYLPIIFQVDEGIVLGVDEYLRRNKLSFTNILVVSGKNYSNKIGALVADKNGWNRYTLEDNTFREVELLKTYVNRYNIDLLVGVGGGKVIDTVKRVGYLSNTNNLSIPTIISNDGLISPISVIKNELGKTESLPAMMPMGVIIDIDIIKESPVKFLQAAAGDVLANLSATNDWVLAFQQDRERMNDIAFHLSRSAVSSLINFDEIHLLSKSFLRLLVQGLVNSGIAMALSGTSRPCSGSEHQISHAIDFLEYGEGVLHGTQVGSISLFSLFLQNKVEAKQMKFARTVGIPLLFDGLIRNFSSRRFEEIIDKSREMRPGRYSILDMLTTNQVMEKYEEFRAFIKSNNF</sequence>
<dbReference type="GO" id="GO:0046872">
    <property type="term" value="F:metal ion binding"/>
    <property type="evidence" value="ECO:0007669"/>
    <property type="project" value="UniProtKB-KW"/>
</dbReference>
<keyword evidence="6 12" id="KW-0520">NAD</keyword>
<keyword evidence="7" id="KW-0443">Lipid metabolism</keyword>
<feature type="binding site" evidence="12">
    <location>
        <position position="124"/>
    </location>
    <ligand>
        <name>NAD(+)</name>
        <dbReference type="ChEBI" id="CHEBI:57540"/>
    </ligand>
</feature>
<proteinExistence type="predicted"/>
<evidence type="ECO:0000256" key="10">
    <source>
        <dbReference type="PIRSR" id="PIRSR000112-1"/>
    </source>
</evidence>
<evidence type="ECO:0000256" key="9">
    <source>
        <dbReference type="ARBA" id="ARBA00023264"/>
    </source>
</evidence>
<keyword evidence="10" id="KW-0862">Zinc</keyword>
<evidence type="ECO:0000256" key="7">
    <source>
        <dbReference type="ARBA" id="ARBA00023098"/>
    </source>
</evidence>
<organism evidence="13 14">
    <name type="scientific">Sphingobacterium yanglingense</name>
    <dbReference type="NCBI Taxonomy" id="1437280"/>
    <lineage>
        <taxon>Bacteria</taxon>
        <taxon>Pseudomonadati</taxon>
        <taxon>Bacteroidota</taxon>
        <taxon>Sphingobacteriia</taxon>
        <taxon>Sphingobacteriales</taxon>
        <taxon>Sphingobacteriaceae</taxon>
        <taxon>Sphingobacterium</taxon>
    </lineage>
</organism>
<dbReference type="PANTHER" id="PTHR43616:SF5">
    <property type="entry name" value="GLYCEROL DEHYDROGENASE 1"/>
    <property type="match status" value="1"/>
</dbReference>
<name>A0A4V3DDT0_9SPHI</name>
<evidence type="ECO:0000256" key="1">
    <source>
        <dbReference type="ARBA" id="ARBA00022490"/>
    </source>
</evidence>
<feature type="binding site" evidence="11">
    <location>
        <position position="120"/>
    </location>
    <ligand>
        <name>glycerol</name>
        <dbReference type="ChEBI" id="CHEBI:17754"/>
    </ligand>
</feature>
<dbReference type="AlphaFoldDB" id="A0A4V3DDT0"/>
<feature type="binding site" evidence="10">
    <location>
        <position position="264"/>
    </location>
    <ligand>
        <name>glycerol</name>
        <dbReference type="ChEBI" id="CHEBI:17754"/>
    </ligand>
</feature>
<dbReference type="EMBL" id="SNYV01000013">
    <property type="protein sequence ID" value="TDQ77988.1"/>
    <property type="molecule type" value="Genomic_DNA"/>
</dbReference>
<dbReference type="PIRSF" id="PIRSF000112">
    <property type="entry name" value="Glycerol_dehydrogenase"/>
    <property type="match status" value="1"/>
</dbReference>